<reference evidence="2" key="1">
    <citation type="journal article" date="2008" name="BMC Genomics">
        <title>A conifer genomics resource of 200,000 spruce (Picea spp.) ESTs and 6,464 high-quality, sequence-finished full-length cDNAs for Sitka spruce (Picea sitchensis).</title>
        <authorList>
            <person name="Ralph S.G."/>
            <person name="Chun H.J."/>
            <person name="Kolosova N."/>
            <person name="Cooper D."/>
            <person name="Oddy C."/>
            <person name="Ritland C.E."/>
            <person name="Kirkpatrick R."/>
            <person name="Moore R."/>
            <person name="Barber S."/>
            <person name="Holt R.A."/>
            <person name="Jones S.J."/>
            <person name="Marra M.A."/>
            <person name="Douglas C.J."/>
            <person name="Ritland K."/>
            <person name="Bohlmann J."/>
        </authorList>
    </citation>
    <scope>NUCLEOTIDE SEQUENCE</scope>
    <source>
        <tissue evidence="2">Green portion of the leader tissue</tissue>
    </source>
</reference>
<proteinExistence type="evidence at transcript level"/>
<name>A9NZ58_PICSI</name>
<protein>
    <submittedName>
        <fullName evidence="2">Uncharacterized protein</fullName>
    </submittedName>
</protein>
<evidence type="ECO:0000313" key="2">
    <source>
        <dbReference type="EMBL" id="ABK25919.1"/>
    </source>
</evidence>
<dbReference type="EMBL" id="EF086661">
    <property type="protein sequence ID" value="ABK25919.1"/>
    <property type="molecule type" value="mRNA"/>
</dbReference>
<organism evidence="2">
    <name type="scientific">Picea sitchensis</name>
    <name type="common">Sitka spruce</name>
    <name type="synonym">Pinus sitchensis</name>
    <dbReference type="NCBI Taxonomy" id="3332"/>
    <lineage>
        <taxon>Eukaryota</taxon>
        <taxon>Viridiplantae</taxon>
        <taxon>Streptophyta</taxon>
        <taxon>Embryophyta</taxon>
        <taxon>Tracheophyta</taxon>
        <taxon>Spermatophyta</taxon>
        <taxon>Pinopsida</taxon>
        <taxon>Pinidae</taxon>
        <taxon>Conifers I</taxon>
        <taxon>Pinales</taxon>
        <taxon>Pinaceae</taxon>
        <taxon>Picea</taxon>
    </lineage>
</organism>
<evidence type="ECO:0000256" key="1">
    <source>
        <dbReference type="SAM" id="MobiDB-lite"/>
    </source>
</evidence>
<accession>A9NZ58</accession>
<dbReference type="AlphaFoldDB" id="A9NZ58"/>
<sequence length="71" mass="8132">MGTLCTFSCPLICQWQYQNVSTKRLLSRHHKMPNQRYRMELHGIGKAPQRQDMGTAPFGRKSSCVCSTTQT</sequence>
<feature type="region of interest" description="Disordered" evidence="1">
    <location>
        <begin position="48"/>
        <end position="71"/>
    </location>
</feature>